<dbReference type="KEGG" id="mzi:HWN40_09520"/>
<evidence type="ECO:0000313" key="2">
    <source>
        <dbReference type="Proteomes" id="UP000509594"/>
    </source>
</evidence>
<sequence length="81" mass="9486">MMKNTWEKVFEYASSPLHGTLSRKLREGVSIQVNEGKVYSKAVLFLGEEFVRITEDEDDQKVNTYYNWEMITSIRTCSKND</sequence>
<proteinExistence type="predicted"/>
<gene>
    <name evidence="1" type="ORF">HWN40_09520</name>
</gene>
<protein>
    <submittedName>
        <fullName evidence="1">Uncharacterized protein</fullName>
    </submittedName>
</protein>
<name>A0A7D5EH91_9EURY</name>
<dbReference type="AlphaFoldDB" id="A0A7D5EH91"/>
<accession>A0A7D5EH91</accession>
<reference evidence="1 2" key="1">
    <citation type="submission" date="2020-06" db="EMBL/GenBank/DDBJ databases">
        <title>Methanolobus halotolerans sp. nov., isolated from a saline lake Tus in Siberia.</title>
        <authorList>
            <person name="Shen Y."/>
            <person name="Chen S.-C."/>
            <person name="Lai M.-C."/>
            <person name="Huang H.-H."/>
            <person name="Chiu H.-H."/>
            <person name="Tang S.-L."/>
            <person name="Rogozin D.Y."/>
            <person name="Degermendzhy A.G."/>
        </authorList>
    </citation>
    <scope>NUCLEOTIDE SEQUENCE [LARGE SCALE GENOMIC DNA]</scope>
    <source>
        <strain evidence="1 2">DSM 21339</strain>
    </source>
</reference>
<keyword evidence="2" id="KW-1185">Reference proteome</keyword>
<dbReference type="Proteomes" id="UP000509594">
    <property type="component" value="Chromosome"/>
</dbReference>
<dbReference type="EMBL" id="CP058215">
    <property type="protein sequence ID" value="QLC51314.1"/>
    <property type="molecule type" value="Genomic_DNA"/>
</dbReference>
<evidence type="ECO:0000313" key="1">
    <source>
        <dbReference type="EMBL" id="QLC51314.1"/>
    </source>
</evidence>
<organism evidence="1 2">
    <name type="scientific">Methanolobus zinderi</name>
    <dbReference type="NCBI Taxonomy" id="536044"/>
    <lineage>
        <taxon>Archaea</taxon>
        <taxon>Methanobacteriati</taxon>
        <taxon>Methanobacteriota</taxon>
        <taxon>Stenosarchaea group</taxon>
        <taxon>Methanomicrobia</taxon>
        <taxon>Methanosarcinales</taxon>
        <taxon>Methanosarcinaceae</taxon>
        <taxon>Methanolobus</taxon>
    </lineage>
</organism>